<dbReference type="CDD" id="cd06261">
    <property type="entry name" value="TM_PBP2"/>
    <property type="match status" value="2"/>
</dbReference>
<feature type="transmembrane region" description="Helical" evidence="8">
    <location>
        <begin position="12"/>
        <end position="35"/>
    </location>
</feature>
<feature type="transmembrane region" description="Helical" evidence="8">
    <location>
        <begin position="472"/>
        <end position="493"/>
    </location>
</feature>
<evidence type="ECO:0000256" key="5">
    <source>
        <dbReference type="ARBA" id="ARBA00022692"/>
    </source>
</evidence>
<comment type="similarity">
    <text evidence="8">Belongs to the binding-protein-dependent transport system permease family.</text>
</comment>
<evidence type="ECO:0000256" key="8">
    <source>
        <dbReference type="RuleBase" id="RU363032"/>
    </source>
</evidence>
<evidence type="ECO:0000313" key="11">
    <source>
        <dbReference type="Proteomes" id="UP000003121"/>
    </source>
</evidence>
<sequence length="560" mass="61381">MKRSSLPTPIIWGLVFIILIISVLPTARLVLQVLMDIAEADKSSFSKIMAQSSTWTATFNSLYTSGLAMLLSLIIGGSLALLITLTNVRFKSFFVMMFMLPMMIPPQVMALSWLQLMGPNSALLKMIGLAPDLGSKQPLYSDWGIILLLGIQSAPLVFLTIRTNILNIPKELIEAARLSGASLRDVLVDMILPLCKNAIVAAAAIAFISALGNFGIPAMLGIPASFYVLPTLVYQKMADFGPTMIDQVASISVLIASLSLIVVWLQNYFQRKMQIMGLPGKPLSFKLGKGRIWIEGGIAIFLTLILVVPLIALVISSLVPAQGVVLTWDTLSLHGYANLFTPQSVTWRAFKNSFFLSIGAAMCIVMIGIPLALWFTKSRSRLVNWLQIAMDVPYALPGVVLSIAVILLFARPLPLIDIVLYGTIWTIFFAYLSRFFTVGFKPIESTMMQMDDSFEEAAQLCGAGRMQRLRDIIFPLLVPASFAGMILVFLLAFNELTVSALLWSFGNETVGVLIFNMEESGDGIMASAMSVVVVAIVVLLMLVLDMFSRYIPKGVIPWRS</sequence>
<feature type="transmembrane region" description="Helical" evidence="8">
    <location>
        <begin position="199"/>
        <end position="228"/>
    </location>
</feature>
<keyword evidence="11" id="KW-1185">Reference proteome</keyword>
<keyword evidence="6 8" id="KW-1133">Transmembrane helix</keyword>
<dbReference type="PROSITE" id="PS50928">
    <property type="entry name" value="ABC_TM1"/>
    <property type="match status" value="2"/>
</dbReference>
<reference evidence="10 11" key="1">
    <citation type="journal article" date="2012" name="Vet. Microbiol.">
        <title>Comparative genomic analyses of the Taylorellae.</title>
        <authorList>
            <person name="Hauser H."/>
            <person name="Richter D.C."/>
            <person name="van Tonder A."/>
            <person name="Clark L."/>
            <person name="Preston A."/>
        </authorList>
    </citation>
    <scope>NUCLEOTIDE SEQUENCE [LARGE SCALE GENOMIC DNA]</scope>
    <source>
        <strain evidence="10 11">ATCC 35865</strain>
    </source>
</reference>
<feature type="domain" description="ABC transmembrane type-1" evidence="9">
    <location>
        <begin position="58"/>
        <end position="266"/>
    </location>
</feature>
<dbReference type="Proteomes" id="UP000003121">
    <property type="component" value="Chromosome"/>
</dbReference>
<dbReference type="GeneID" id="79939174"/>
<dbReference type="SUPFAM" id="SSF161098">
    <property type="entry name" value="MetI-like"/>
    <property type="match status" value="2"/>
</dbReference>
<feature type="transmembrane region" description="Helical" evidence="8">
    <location>
        <begin position="143"/>
        <end position="161"/>
    </location>
</feature>
<feature type="transmembrane region" description="Helical" evidence="8">
    <location>
        <begin position="354"/>
        <end position="376"/>
    </location>
</feature>
<dbReference type="EMBL" id="CP003264">
    <property type="protein sequence ID" value="AFN36039.1"/>
    <property type="molecule type" value="Genomic_DNA"/>
</dbReference>
<dbReference type="RefSeq" id="WP_014840430.1">
    <property type="nucleotide sequence ID" value="NC_018108.1"/>
</dbReference>
<feature type="transmembrane region" description="Helical" evidence="8">
    <location>
        <begin position="524"/>
        <end position="544"/>
    </location>
</feature>
<keyword evidence="2 8" id="KW-0813">Transport</keyword>
<accession>A0ABM5NAT7</accession>
<organism evidence="10 11">
    <name type="scientific">Taylorella equigenitalis ATCC 35865</name>
    <dbReference type="NCBI Taxonomy" id="743973"/>
    <lineage>
        <taxon>Bacteria</taxon>
        <taxon>Pseudomonadati</taxon>
        <taxon>Pseudomonadota</taxon>
        <taxon>Betaproteobacteria</taxon>
        <taxon>Burkholderiales</taxon>
        <taxon>Alcaligenaceae</taxon>
        <taxon>Taylorella</taxon>
    </lineage>
</organism>
<keyword evidence="5 8" id="KW-0812">Transmembrane</keyword>
<feature type="transmembrane region" description="Helical" evidence="8">
    <location>
        <begin position="62"/>
        <end position="86"/>
    </location>
</feature>
<feature type="transmembrane region" description="Helical" evidence="8">
    <location>
        <begin position="388"/>
        <end position="412"/>
    </location>
</feature>
<dbReference type="InterPro" id="IPR035906">
    <property type="entry name" value="MetI-like_sf"/>
</dbReference>
<proteinExistence type="inferred from homology"/>
<feature type="domain" description="ABC transmembrane type-1" evidence="9">
    <location>
        <begin position="350"/>
        <end position="544"/>
    </location>
</feature>
<protein>
    <submittedName>
        <fullName evidence="10">Binding-protein-dependent transport systems inner membrane component</fullName>
    </submittedName>
</protein>
<evidence type="ECO:0000313" key="10">
    <source>
        <dbReference type="EMBL" id="AFN36039.1"/>
    </source>
</evidence>
<evidence type="ECO:0000259" key="9">
    <source>
        <dbReference type="PROSITE" id="PS50928"/>
    </source>
</evidence>
<evidence type="ECO:0000256" key="4">
    <source>
        <dbReference type="ARBA" id="ARBA00022519"/>
    </source>
</evidence>
<feature type="transmembrane region" description="Helical" evidence="8">
    <location>
        <begin position="418"/>
        <end position="440"/>
    </location>
</feature>
<dbReference type="PANTHER" id="PTHR43357:SF3">
    <property type="entry name" value="FE(3+)-TRANSPORT SYSTEM PERMEASE PROTEIN FBPB 2"/>
    <property type="match status" value="1"/>
</dbReference>
<keyword evidence="4" id="KW-0997">Cell inner membrane</keyword>
<evidence type="ECO:0000256" key="3">
    <source>
        <dbReference type="ARBA" id="ARBA00022475"/>
    </source>
</evidence>
<dbReference type="PANTHER" id="PTHR43357">
    <property type="entry name" value="INNER MEMBRANE ABC TRANSPORTER PERMEASE PROTEIN YDCV"/>
    <property type="match status" value="1"/>
</dbReference>
<gene>
    <name evidence="10" type="ORF">KUI_0967</name>
</gene>
<keyword evidence="3" id="KW-1003">Cell membrane</keyword>
<name>A0ABM5NAT7_9BURK</name>
<feature type="transmembrane region" description="Helical" evidence="8">
    <location>
        <begin position="248"/>
        <end position="269"/>
    </location>
</feature>
<feature type="transmembrane region" description="Helical" evidence="8">
    <location>
        <begin position="290"/>
        <end position="319"/>
    </location>
</feature>
<keyword evidence="7 8" id="KW-0472">Membrane</keyword>
<evidence type="ECO:0000256" key="2">
    <source>
        <dbReference type="ARBA" id="ARBA00022448"/>
    </source>
</evidence>
<evidence type="ECO:0000256" key="7">
    <source>
        <dbReference type="ARBA" id="ARBA00023136"/>
    </source>
</evidence>
<dbReference type="Gene3D" id="1.10.3720.10">
    <property type="entry name" value="MetI-like"/>
    <property type="match status" value="2"/>
</dbReference>
<dbReference type="InterPro" id="IPR000515">
    <property type="entry name" value="MetI-like"/>
</dbReference>
<comment type="subcellular location">
    <subcellularLocation>
        <location evidence="1">Cell inner membrane</location>
        <topology evidence="1">Multi-pass membrane protein</topology>
    </subcellularLocation>
    <subcellularLocation>
        <location evidence="8">Cell membrane</location>
        <topology evidence="8">Multi-pass membrane protein</topology>
    </subcellularLocation>
</comment>
<evidence type="ECO:0000256" key="1">
    <source>
        <dbReference type="ARBA" id="ARBA00004429"/>
    </source>
</evidence>
<dbReference type="Pfam" id="PF00528">
    <property type="entry name" value="BPD_transp_1"/>
    <property type="match status" value="2"/>
</dbReference>
<feature type="transmembrane region" description="Helical" evidence="8">
    <location>
        <begin position="93"/>
        <end position="116"/>
    </location>
</feature>
<evidence type="ECO:0000256" key="6">
    <source>
        <dbReference type="ARBA" id="ARBA00022989"/>
    </source>
</evidence>